<dbReference type="EMBL" id="JANJOU010000001">
    <property type="protein sequence ID" value="MCR0980598.1"/>
    <property type="molecule type" value="Genomic_DNA"/>
</dbReference>
<gene>
    <name evidence="1" type="ORF">NRP21_00865</name>
</gene>
<evidence type="ECO:0000313" key="2">
    <source>
        <dbReference type="Proteomes" id="UP001524642"/>
    </source>
</evidence>
<dbReference type="RefSeq" id="WP_257714281.1">
    <property type="nucleotide sequence ID" value="NZ_JANJOU010000001.1"/>
</dbReference>
<dbReference type="InterPro" id="IPR001387">
    <property type="entry name" value="Cro/C1-type_HTH"/>
</dbReference>
<keyword evidence="2" id="KW-1185">Reference proteome</keyword>
<dbReference type="InterPro" id="IPR010982">
    <property type="entry name" value="Lambda_DNA-bd_dom_sf"/>
</dbReference>
<name>A0ABT1WZP6_9PROT</name>
<protein>
    <submittedName>
        <fullName evidence="1">Helix-turn-helix transcriptional regulator</fullName>
    </submittedName>
</protein>
<dbReference type="Proteomes" id="UP001524642">
    <property type="component" value="Unassembled WGS sequence"/>
</dbReference>
<comment type="caution">
    <text evidence="1">The sequence shown here is derived from an EMBL/GenBank/DDBJ whole genome shotgun (WGS) entry which is preliminary data.</text>
</comment>
<sequence>MTPELCREARKLLGWNEVDLAMAAACSSQTVRNLEVERHRPSRGTLVALRAALKAAGVEFIQENGGDVGVRLRALVGKVPG</sequence>
<proteinExistence type="predicted"/>
<dbReference type="Gene3D" id="1.10.260.40">
    <property type="entry name" value="lambda repressor-like DNA-binding domains"/>
    <property type="match status" value="1"/>
</dbReference>
<reference evidence="1 2" key="1">
    <citation type="submission" date="2022-06" db="EMBL/GenBank/DDBJ databases">
        <title>Roseomonas CN29.</title>
        <authorList>
            <person name="Cheng Y."/>
            <person name="He X."/>
        </authorList>
    </citation>
    <scope>NUCLEOTIDE SEQUENCE [LARGE SCALE GENOMIC DNA]</scope>
    <source>
        <strain evidence="1 2">CN29</strain>
    </source>
</reference>
<evidence type="ECO:0000313" key="1">
    <source>
        <dbReference type="EMBL" id="MCR0980598.1"/>
    </source>
</evidence>
<accession>A0ABT1WZP6</accession>
<organism evidence="1 2">
    <name type="scientific">Roseomonas populi</name>
    <dbReference type="NCBI Taxonomy" id="3121582"/>
    <lineage>
        <taxon>Bacteria</taxon>
        <taxon>Pseudomonadati</taxon>
        <taxon>Pseudomonadota</taxon>
        <taxon>Alphaproteobacteria</taxon>
        <taxon>Acetobacterales</taxon>
        <taxon>Roseomonadaceae</taxon>
        <taxon>Roseomonas</taxon>
    </lineage>
</organism>
<dbReference type="CDD" id="cd00093">
    <property type="entry name" value="HTH_XRE"/>
    <property type="match status" value="1"/>
</dbReference>
<dbReference type="SUPFAM" id="SSF47413">
    <property type="entry name" value="lambda repressor-like DNA-binding domains"/>
    <property type="match status" value="1"/>
</dbReference>